<protein>
    <submittedName>
        <fullName evidence="5">Protein canopy 2</fullName>
    </submittedName>
</protein>
<evidence type="ECO:0000256" key="2">
    <source>
        <dbReference type="SAM" id="MobiDB-lite"/>
    </source>
</evidence>
<dbReference type="Gene3D" id="1.10.225.10">
    <property type="entry name" value="Saposin-like"/>
    <property type="match status" value="1"/>
</dbReference>
<feature type="region of interest" description="Disordered" evidence="2">
    <location>
        <begin position="172"/>
        <end position="194"/>
    </location>
</feature>
<feature type="compositionally biased region" description="Acidic residues" evidence="2">
    <location>
        <begin position="181"/>
        <end position="194"/>
    </location>
</feature>
<evidence type="ECO:0000256" key="3">
    <source>
        <dbReference type="SAM" id="SignalP"/>
    </source>
</evidence>
<reference evidence="5" key="1">
    <citation type="journal article" date="2011" name="Genome Res.">
        <title>Deep small RNA sequencing from the nematode Ascaris reveals conservation, functional diversification, and novel developmental profiles.</title>
        <authorList>
            <person name="Wang J."/>
            <person name="Czech B."/>
            <person name="Crunk A."/>
            <person name="Wallace A."/>
            <person name="Mitreva M."/>
            <person name="Hannon G.J."/>
            <person name="Davis R.E."/>
        </authorList>
    </citation>
    <scope>NUCLEOTIDE SEQUENCE</scope>
</reference>
<dbReference type="PANTHER" id="PTHR13341">
    <property type="entry name" value="MIR-INTERACTING SAPOSIN-LIKE PROTEIN"/>
    <property type="match status" value="1"/>
</dbReference>
<evidence type="ECO:0000256" key="1">
    <source>
        <dbReference type="ARBA" id="ARBA00007285"/>
    </source>
</evidence>
<name>F1L7W3_ASCSU</name>
<dbReference type="Pfam" id="PF11938">
    <property type="entry name" value="DUF3456"/>
    <property type="match status" value="1"/>
</dbReference>
<dbReference type="EMBL" id="JI173362">
    <property type="protein sequence ID" value="ADY46217.1"/>
    <property type="molecule type" value="mRNA"/>
</dbReference>
<dbReference type="GO" id="GO:0005783">
    <property type="term" value="C:endoplasmic reticulum"/>
    <property type="evidence" value="ECO:0007669"/>
    <property type="project" value="TreeGrafter"/>
</dbReference>
<dbReference type="InterPro" id="IPR042415">
    <property type="entry name" value="CNPY"/>
</dbReference>
<keyword evidence="3" id="KW-0732">Signal</keyword>
<accession>F1L7W3</accession>
<comment type="similarity">
    <text evidence="1">Belongs to the canopy family.</text>
</comment>
<feature type="signal peptide" evidence="3">
    <location>
        <begin position="1"/>
        <end position="21"/>
    </location>
</feature>
<dbReference type="PANTHER" id="PTHR13341:SF2">
    <property type="entry name" value="PROTEIN SEELE"/>
    <property type="match status" value="1"/>
</dbReference>
<proteinExistence type="evidence at transcript level"/>
<dbReference type="AlphaFoldDB" id="F1L7W3"/>
<evidence type="ECO:0000259" key="4">
    <source>
        <dbReference type="Pfam" id="PF11938"/>
    </source>
</evidence>
<organism evidence="5">
    <name type="scientific">Ascaris suum</name>
    <name type="common">Pig roundworm</name>
    <name type="synonym">Ascaris lumbricoides</name>
    <dbReference type="NCBI Taxonomy" id="6253"/>
    <lineage>
        <taxon>Eukaryota</taxon>
        <taxon>Metazoa</taxon>
        <taxon>Ecdysozoa</taxon>
        <taxon>Nematoda</taxon>
        <taxon>Chromadorea</taxon>
        <taxon>Rhabditida</taxon>
        <taxon>Spirurina</taxon>
        <taxon>Ascaridomorpha</taxon>
        <taxon>Ascaridoidea</taxon>
        <taxon>Ascarididae</taxon>
        <taxon>Ascaris</taxon>
    </lineage>
</organism>
<sequence length="194" mass="21282">MHALVFWLGVLLLWHAGGCSAASSSSATCGACSLLVTELEASIATVDSRKTIQIGSFRVDPNGNQDGLNEVPFARSEAHIYELLDNICAKSKEYILVVHPTTGKSVYRRVDATKIDGDKSKPTLSKLESACSDFLDDYEEALVGFIRSEHEEPTREFCHQQLGVCSSVDVTPFPEMPDGSLPEEEQKDDEKDEL</sequence>
<feature type="domain" description="DUF3456" evidence="4">
    <location>
        <begin position="29"/>
        <end position="165"/>
    </location>
</feature>
<evidence type="ECO:0000313" key="5">
    <source>
        <dbReference type="EMBL" id="ADY46217.1"/>
    </source>
</evidence>
<feature type="chain" id="PRO_5003268412" evidence="3">
    <location>
        <begin position="22"/>
        <end position="194"/>
    </location>
</feature>
<dbReference type="InterPro" id="IPR021852">
    <property type="entry name" value="DUF3456"/>
</dbReference>